<evidence type="ECO:0000256" key="4">
    <source>
        <dbReference type="RuleBase" id="RU361169"/>
    </source>
</evidence>
<comment type="caution">
    <text evidence="5">The sequence shown here is derived from an EMBL/GenBank/DDBJ whole genome shotgun (WGS) entry which is preliminary data.</text>
</comment>
<keyword evidence="2 4" id="KW-0378">Hydrolase</keyword>
<dbReference type="InterPro" id="IPR000743">
    <property type="entry name" value="Glyco_hydro_28"/>
</dbReference>
<comment type="similarity">
    <text evidence="1 4">Belongs to the glycosyl hydrolase 28 family.</text>
</comment>
<organism evidence="5">
    <name type="scientific">Tanacetum cinerariifolium</name>
    <name type="common">Dalmatian daisy</name>
    <name type="synonym">Chrysanthemum cinerariifolium</name>
    <dbReference type="NCBI Taxonomy" id="118510"/>
    <lineage>
        <taxon>Eukaryota</taxon>
        <taxon>Viridiplantae</taxon>
        <taxon>Streptophyta</taxon>
        <taxon>Embryophyta</taxon>
        <taxon>Tracheophyta</taxon>
        <taxon>Spermatophyta</taxon>
        <taxon>Magnoliopsida</taxon>
        <taxon>eudicotyledons</taxon>
        <taxon>Gunneridae</taxon>
        <taxon>Pentapetalae</taxon>
        <taxon>asterids</taxon>
        <taxon>campanulids</taxon>
        <taxon>Asterales</taxon>
        <taxon>Asteraceae</taxon>
        <taxon>Asteroideae</taxon>
        <taxon>Anthemideae</taxon>
        <taxon>Anthemidinae</taxon>
        <taxon>Tanacetum</taxon>
    </lineage>
</organism>
<dbReference type="InterPro" id="IPR011050">
    <property type="entry name" value="Pectin_lyase_fold/virulence"/>
</dbReference>
<name>A0A699WVC9_TANCI</name>
<feature type="non-terminal residue" evidence="5">
    <location>
        <position position="76"/>
    </location>
</feature>
<dbReference type="Pfam" id="PF00295">
    <property type="entry name" value="Glyco_hydro_28"/>
    <property type="match status" value="1"/>
</dbReference>
<dbReference type="SUPFAM" id="SSF51126">
    <property type="entry name" value="Pectin lyase-like"/>
    <property type="match status" value="1"/>
</dbReference>
<proteinExistence type="inferred from homology"/>
<protein>
    <submittedName>
        <fullName evidence="5">Uncharacterized protein</fullName>
    </submittedName>
</protein>
<dbReference type="Gene3D" id="2.160.20.10">
    <property type="entry name" value="Single-stranded right-handed beta-helix, Pectin lyase-like"/>
    <property type="match status" value="1"/>
</dbReference>
<accession>A0A699WVC9</accession>
<dbReference type="GO" id="GO:0004650">
    <property type="term" value="F:polygalacturonase activity"/>
    <property type="evidence" value="ECO:0007669"/>
    <property type="project" value="InterPro"/>
</dbReference>
<dbReference type="GO" id="GO:0005975">
    <property type="term" value="P:carbohydrate metabolic process"/>
    <property type="evidence" value="ECO:0007669"/>
    <property type="project" value="InterPro"/>
</dbReference>
<keyword evidence="3 4" id="KW-0326">Glycosidase</keyword>
<gene>
    <name evidence="5" type="ORF">Tci_923376</name>
</gene>
<dbReference type="AlphaFoldDB" id="A0A699WVC9"/>
<evidence type="ECO:0000256" key="2">
    <source>
        <dbReference type="ARBA" id="ARBA00022801"/>
    </source>
</evidence>
<evidence type="ECO:0000313" key="5">
    <source>
        <dbReference type="EMBL" id="GFD51407.1"/>
    </source>
</evidence>
<sequence length="76" mass="9044">MPFVQTRYEGVDIMGFSPLFYAYKAQNITIKGRGIIDGQGKRWWDFAEGESRRKEDSKWQQEFRRQNTEALELLKP</sequence>
<dbReference type="EMBL" id="BKCJ011769832">
    <property type="protein sequence ID" value="GFD51407.1"/>
    <property type="molecule type" value="Genomic_DNA"/>
</dbReference>
<reference evidence="5" key="1">
    <citation type="journal article" date="2019" name="Sci. Rep.">
        <title>Draft genome of Tanacetum cinerariifolium, the natural source of mosquito coil.</title>
        <authorList>
            <person name="Yamashiro T."/>
            <person name="Shiraishi A."/>
            <person name="Satake H."/>
            <person name="Nakayama K."/>
        </authorList>
    </citation>
    <scope>NUCLEOTIDE SEQUENCE</scope>
</reference>
<evidence type="ECO:0000256" key="1">
    <source>
        <dbReference type="ARBA" id="ARBA00008834"/>
    </source>
</evidence>
<dbReference type="InterPro" id="IPR012334">
    <property type="entry name" value="Pectin_lyas_fold"/>
</dbReference>
<evidence type="ECO:0000256" key="3">
    <source>
        <dbReference type="ARBA" id="ARBA00023295"/>
    </source>
</evidence>